<dbReference type="GO" id="GO:0034707">
    <property type="term" value="C:chloride channel complex"/>
    <property type="evidence" value="ECO:0007669"/>
    <property type="project" value="UniProtKB-KW"/>
</dbReference>
<dbReference type="PANTHER" id="PTHR43427:SF6">
    <property type="entry name" value="CHLORIDE CHANNEL PROTEIN CLC-E"/>
    <property type="match status" value="1"/>
</dbReference>
<evidence type="ECO:0000256" key="9">
    <source>
        <dbReference type="ARBA" id="ARBA00023303"/>
    </source>
</evidence>
<comment type="subcellular location">
    <subcellularLocation>
        <location evidence="1">Membrane</location>
        <topology evidence="1">Multi-pass membrane protein</topology>
    </subcellularLocation>
</comment>
<keyword evidence="4 10" id="KW-1133">Transmembrane helix</keyword>
<evidence type="ECO:0000256" key="7">
    <source>
        <dbReference type="ARBA" id="ARBA00023173"/>
    </source>
</evidence>
<protein>
    <submittedName>
        <fullName evidence="11">CIC family chloride channel protein</fullName>
    </submittedName>
</protein>
<keyword evidence="2" id="KW-0813">Transport</keyword>
<dbReference type="PRINTS" id="PR00762">
    <property type="entry name" value="CLCHANNEL"/>
</dbReference>
<dbReference type="InterPro" id="IPR050368">
    <property type="entry name" value="ClC-type_chloride_channel"/>
</dbReference>
<evidence type="ECO:0000256" key="10">
    <source>
        <dbReference type="SAM" id="Phobius"/>
    </source>
</evidence>
<feature type="transmembrane region" description="Helical" evidence="10">
    <location>
        <begin position="27"/>
        <end position="49"/>
    </location>
</feature>
<feature type="transmembrane region" description="Helical" evidence="10">
    <location>
        <begin position="344"/>
        <end position="364"/>
    </location>
</feature>
<sequence length="539" mass="55383">MNAVRRFLSGSVGVHLAAFRRERRPQLAALALLVGLAACGAALAFHAGVEALQRLWLGTDTAGFLAAASAAPWWRVMAGPVLGGLAVGLFLTVFLPNQRTSSIADVVEARSTGSADRLAFWPGVASAVATVVSLGAGASAGREGPMVHLGGTIATSLGNRFRLPPDGARTLIAAGAAGAIAASFNTPLAGVLFAHEVILGHYALGAFVPTVIAAAAAVVPYRALHGDVSAFAMPDVAVASLAEFPAFALLGVAAGAAAVLFQWTLVGTDLAARRLPLPLWARPVLGGVVVGAMGLAFPQVLGIGYAAVDAALRSDMAVPLLLALIAAKIVATAVTLASRFGGGIVFPSLYVGAMTGGAFGRIASSLVPSLASSHPVYAVLGMAAVGSAMLGAPISTAVMVFELTGGFQLSIALLLCVAMANATTHALHGRSLIDWQLEMRGILLRDGAHRHTMRALKVERFMSPLVTPAPLPEDYPRGTVLHPGDSLARALKLFDFTRAAEIAVVDPAAPDRMIAWATHVEALRIYNEALVAEAAERVR</sequence>
<feature type="transmembrane region" description="Helical" evidence="10">
    <location>
        <begin position="284"/>
        <end position="308"/>
    </location>
</feature>
<feature type="transmembrane region" description="Helical" evidence="10">
    <location>
        <begin position="376"/>
        <end position="401"/>
    </location>
</feature>
<dbReference type="EMBL" id="SNXY01000007">
    <property type="protein sequence ID" value="TDP85564.1"/>
    <property type="molecule type" value="Genomic_DNA"/>
</dbReference>
<evidence type="ECO:0000256" key="4">
    <source>
        <dbReference type="ARBA" id="ARBA00022989"/>
    </source>
</evidence>
<dbReference type="Gene3D" id="1.10.3080.10">
    <property type="entry name" value="Clc chloride channel"/>
    <property type="match status" value="1"/>
</dbReference>
<keyword evidence="9" id="KW-0407">Ion channel</keyword>
<dbReference type="PANTHER" id="PTHR43427">
    <property type="entry name" value="CHLORIDE CHANNEL PROTEIN CLC-E"/>
    <property type="match status" value="1"/>
</dbReference>
<evidence type="ECO:0000256" key="6">
    <source>
        <dbReference type="ARBA" id="ARBA00023136"/>
    </source>
</evidence>
<dbReference type="InterPro" id="IPR014743">
    <property type="entry name" value="Cl-channel_core"/>
</dbReference>
<comment type="caution">
    <text evidence="11">The sequence shown here is derived from an EMBL/GenBank/DDBJ whole genome shotgun (WGS) entry which is preliminary data.</text>
</comment>
<dbReference type="GO" id="GO:0005254">
    <property type="term" value="F:chloride channel activity"/>
    <property type="evidence" value="ECO:0007669"/>
    <property type="project" value="UniProtKB-KW"/>
</dbReference>
<gene>
    <name evidence="11" type="ORF">EDD54_2418</name>
</gene>
<dbReference type="SUPFAM" id="SSF81340">
    <property type="entry name" value="Clc chloride channel"/>
    <property type="match status" value="1"/>
</dbReference>
<organism evidence="11 12">
    <name type="scientific">Oharaeibacter diazotrophicus</name>
    <dbReference type="NCBI Taxonomy" id="1920512"/>
    <lineage>
        <taxon>Bacteria</taxon>
        <taxon>Pseudomonadati</taxon>
        <taxon>Pseudomonadota</taxon>
        <taxon>Alphaproteobacteria</taxon>
        <taxon>Hyphomicrobiales</taxon>
        <taxon>Pleomorphomonadaceae</taxon>
        <taxon>Oharaeibacter</taxon>
    </lineage>
</organism>
<proteinExistence type="predicted"/>
<keyword evidence="8" id="KW-0868">Chloride</keyword>
<dbReference type="AlphaFoldDB" id="A0A4R6RH24"/>
<evidence type="ECO:0000256" key="2">
    <source>
        <dbReference type="ARBA" id="ARBA00022448"/>
    </source>
</evidence>
<feature type="transmembrane region" description="Helical" evidence="10">
    <location>
        <begin position="73"/>
        <end position="95"/>
    </location>
</feature>
<dbReference type="OrthoDB" id="9767361at2"/>
<feature type="transmembrane region" description="Helical" evidence="10">
    <location>
        <begin position="407"/>
        <end position="427"/>
    </location>
</feature>
<keyword evidence="6 10" id="KW-0472">Membrane</keyword>
<keyword evidence="7" id="KW-0869">Chloride channel</keyword>
<keyword evidence="5" id="KW-0406">Ion transport</keyword>
<feature type="transmembrane region" description="Helical" evidence="10">
    <location>
        <begin position="320"/>
        <end position="338"/>
    </location>
</feature>
<dbReference type="Proteomes" id="UP000294547">
    <property type="component" value="Unassembled WGS sequence"/>
</dbReference>
<evidence type="ECO:0000256" key="8">
    <source>
        <dbReference type="ARBA" id="ARBA00023214"/>
    </source>
</evidence>
<keyword evidence="12" id="KW-1185">Reference proteome</keyword>
<evidence type="ECO:0000256" key="1">
    <source>
        <dbReference type="ARBA" id="ARBA00004141"/>
    </source>
</evidence>
<dbReference type="InterPro" id="IPR001807">
    <property type="entry name" value="ClC"/>
</dbReference>
<keyword evidence="3 10" id="KW-0812">Transmembrane</keyword>
<accession>A0A4R6RH24</accession>
<reference evidence="11 12" key="1">
    <citation type="submission" date="2019-03" db="EMBL/GenBank/DDBJ databases">
        <title>Genomic Encyclopedia of Type Strains, Phase IV (KMG-IV): sequencing the most valuable type-strain genomes for metagenomic binning, comparative biology and taxonomic classification.</title>
        <authorList>
            <person name="Goeker M."/>
        </authorList>
    </citation>
    <scope>NUCLEOTIDE SEQUENCE [LARGE SCALE GENOMIC DNA]</scope>
    <source>
        <strain evidence="11 12">DSM 102969</strain>
    </source>
</reference>
<dbReference type="Pfam" id="PF00654">
    <property type="entry name" value="Voltage_CLC"/>
    <property type="match status" value="1"/>
</dbReference>
<evidence type="ECO:0000313" key="12">
    <source>
        <dbReference type="Proteomes" id="UP000294547"/>
    </source>
</evidence>
<dbReference type="CDD" id="cd00400">
    <property type="entry name" value="Voltage_gated_ClC"/>
    <property type="match status" value="1"/>
</dbReference>
<feature type="transmembrane region" description="Helical" evidence="10">
    <location>
        <begin position="170"/>
        <end position="193"/>
    </location>
</feature>
<feature type="transmembrane region" description="Helical" evidence="10">
    <location>
        <begin position="236"/>
        <end position="264"/>
    </location>
</feature>
<evidence type="ECO:0000256" key="3">
    <source>
        <dbReference type="ARBA" id="ARBA00022692"/>
    </source>
</evidence>
<name>A0A4R6RH24_9HYPH</name>
<evidence type="ECO:0000256" key="5">
    <source>
        <dbReference type="ARBA" id="ARBA00023065"/>
    </source>
</evidence>
<evidence type="ECO:0000313" key="11">
    <source>
        <dbReference type="EMBL" id="TDP85564.1"/>
    </source>
</evidence>
<feature type="transmembrane region" description="Helical" evidence="10">
    <location>
        <begin position="199"/>
        <end position="224"/>
    </location>
</feature>
<dbReference type="RefSeq" id="WP_126541402.1">
    <property type="nucleotide sequence ID" value="NZ_BSPM01000004.1"/>
</dbReference>